<organism evidence="3 4">
    <name type="scientific">Dyadobacter luticola</name>
    <dbReference type="NCBI Taxonomy" id="1979387"/>
    <lineage>
        <taxon>Bacteria</taxon>
        <taxon>Pseudomonadati</taxon>
        <taxon>Bacteroidota</taxon>
        <taxon>Cytophagia</taxon>
        <taxon>Cytophagales</taxon>
        <taxon>Spirosomataceae</taxon>
        <taxon>Dyadobacter</taxon>
    </lineage>
</organism>
<keyword evidence="2" id="KW-1133">Transmembrane helix</keyword>
<feature type="transmembrane region" description="Helical" evidence="2">
    <location>
        <begin position="241"/>
        <end position="262"/>
    </location>
</feature>
<dbReference type="SUPFAM" id="SSF141571">
    <property type="entry name" value="Pentapeptide repeat-like"/>
    <property type="match status" value="1"/>
</dbReference>
<feature type="compositionally biased region" description="Basic and acidic residues" evidence="1">
    <location>
        <begin position="1"/>
        <end position="15"/>
    </location>
</feature>
<reference evidence="3 4" key="1">
    <citation type="submission" date="2019-05" db="EMBL/GenBank/DDBJ databases">
        <authorList>
            <person name="Qu J.-H."/>
        </authorList>
    </citation>
    <scope>NUCLEOTIDE SEQUENCE [LARGE SCALE GENOMIC DNA]</scope>
    <source>
        <strain evidence="3 4">T17</strain>
    </source>
</reference>
<dbReference type="Proteomes" id="UP000306402">
    <property type="component" value="Unassembled WGS sequence"/>
</dbReference>
<sequence length="268" mass="31499">MTPSGRKEIKDKMLDSESASPGYKNHHLIRVGAKEINFSKVSFEHTYFEHCYFRNCQFNSCDFTGCKFINCNFQGSSFGGSKFDYAFFEKTFIDSDILSSNCPSFNNLKLKFARALRMNYQSIGDAEAVNMAISIELQASKEHLYAAWNSNETYYRTKYEGWTRVRFFLKWLYFKIQHFVWGNGESWPKLLKTGIILWLICAVIDTFLLEDWENTLSYLKSFLTVPSYFMGIKRPEHYPDLYLTLLTTIRFVGFALFTSIIIKRFNRR</sequence>
<evidence type="ECO:0000313" key="4">
    <source>
        <dbReference type="Proteomes" id="UP000306402"/>
    </source>
</evidence>
<keyword evidence="4" id="KW-1185">Reference proteome</keyword>
<name>A0A5R9KVY5_9BACT</name>
<proteinExistence type="predicted"/>
<dbReference type="OrthoDB" id="67652at2"/>
<dbReference type="RefSeq" id="WP_138365784.1">
    <property type="nucleotide sequence ID" value="NZ_VCEJ01000004.1"/>
</dbReference>
<dbReference type="InterPro" id="IPR001646">
    <property type="entry name" value="5peptide_repeat"/>
</dbReference>
<feature type="region of interest" description="Disordered" evidence="1">
    <location>
        <begin position="1"/>
        <end position="22"/>
    </location>
</feature>
<dbReference type="Pfam" id="PF00805">
    <property type="entry name" value="Pentapeptide"/>
    <property type="match status" value="1"/>
</dbReference>
<evidence type="ECO:0000256" key="1">
    <source>
        <dbReference type="SAM" id="MobiDB-lite"/>
    </source>
</evidence>
<dbReference type="Gene3D" id="2.160.20.80">
    <property type="entry name" value="E3 ubiquitin-protein ligase SopA"/>
    <property type="match status" value="1"/>
</dbReference>
<gene>
    <name evidence="3" type="ORF">FEN17_13005</name>
</gene>
<dbReference type="AlphaFoldDB" id="A0A5R9KVY5"/>
<dbReference type="EMBL" id="VCEJ01000004">
    <property type="protein sequence ID" value="TLV00404.1"/>
    <property type="molecule type" value="Genomic_DNA"/>
</dbReference>
<accession>A0A5R9KVY5</accession>
<keyword evidence="2" id="KW-0472">Membrane</keyword>
<evidence type="ECO:0000313" key="3">
    <source>
        <dbReference type="EMBL" id="TLV00404.1"/>
    </source>
</evidence>
<evidence type="ECO:0000256" key="2">
    <source>
        <dbReference type="SAM" id="Phobius"/>
    </source>
</evidence>
<comment type="caution">
    <text evidence="3">The sequence shown here is derived from an EMBL/GenBank/DDBJ whole genome shotgun (WGS) entry which is preliminary data.</text>
</comment>
<keyword evidence="2" id="KW-0812">Transmembrane</keyword>
<protein>
    <submittedName>
        <fullName evidence="3">Pentapeptide repeat-containing protein</fullName>
    </submittedName>
</protein>